<dbReference type="Pfam" id="PF17852">
    <property type="entry name" value="Dynein_AAA_lid"/>
    <property type="match status" value="1"/>
</dbReference>
<dbReference type="InterPro" id="IPR042222">
    <property type="entry name" value="Dynein_2_N"/>
</dbReference>
<dbReference type="InterPro" id="IPR041466">
    <property type="entry name" value="Dynein_AAA5_ext"/>
</dbReference>
<dbReference type="Gene3D" id="3.20.180.20">
    <property type="entry name" value="Dynein heavy chain, N-terminal domain 2"/>
    <property type="match status" value="1"/>
</dbReference>
<dbReference type="InterPro" id="IPR004273">
    <property type="entry name" value="Dynein_heavy_D6_P-loop"/>
</dbReference>
<feature type="domain" description="Dynein heavy chain hydrolytic ATP-binding dynein motor region" evidence="15">
    <location>
        <begin position="1972"/>
        <end position="2085"/>
    </location>
</feature>
<dbReference type="InterPro" id="IPR027417">
    <property type="entry name" value="P-loop_NTPase"/>
</dbReference>
<dbReference type="Gene3D" id="1.10.287.2620">
    <property type="match status" value="1"/>
</dbReference>
<dbReference type="PANTHER" id="PTHR45703">
    <property type="entry name" value="DYNEIN HEAVY CHAIN"/>
    <property type="match status" value="1"/>
</dbReference>
<dbReference type="InterPro" id="IPR024743">
    <property type="entry name" value="Dynein_HC_stalk"/>
</dbReference>
<keyword evidence="8 11" id="KW-0175">Coiled coil</keyword>
<evidence type="ECO:0000259" key="15">
    <source>
        <dbReference type="Pfam" id="PF12774"/>
    </source>
</evidence>
<dbReference type="InterPro" id="IPR042219">
    <property type="entry name" value="AAA_lid_11_sf"/>
</dbReference>
<dbReference type="Pfam" id="PF12774">
    <property type="entry name" value="AAA_6"/>
    <property type="match status" value="3"/>
</dbReference>
<dbReference type="Pfam" id="PF12780">
    <property type="entry name" value="AAA_8"/>
    <property type="match status" value="1"/>
</dbReference>
<evidence type="ECO:0000259" key="21">
    <source>
        <dbReference type="Pfam" id="PF18199"/>
    </source>
</evidence>
<evidence type="ECO:0008006" key="24">
    <source>
        <dbReference type="Google" id="ProtNLM"/>
    </source>
</evidence>
<evidence type="ECO:0000256" key="2">
    <source>
        <dbReference type="ARBA" id="ARBA00008887"/>
    </source>
</evidence>
<feature type="region of interest" description="Disordered" evidence="12">
    <location>
        <begin position="2513"/>
        <end position="2536"/>
    </location>
</feature>
<dbReference type="Gene3D" id="3.40.50.300">
    <property type="entry name" value="P-loop containing nucleotide triphosphate hydrolases"/>
    <property type="match status" value="7"/>
</dbReference>
<feature type="domain" description="Dynein heavy chain AAA module D4" evidence="17">
    <location>
        <begin position="3233"/>
        <end position="3505"/>
    </location>
</feature>
<dbReference type="Gene3D" id="1.20.58.1120">
    <property type="match status" value="1"/>
</dbReference>
<dbReference type="Pfam" id="PF08393">
    <property type="entry name" value="DHC_N2"/>
    <property type="match status" value="1"/>
</dbReference>
<dbReference type="SUPFAM" id="SSF52540">
    <property type="entry name" value="P-loop containing nucleoside triphosphate hydrolases"/>
    <property type="match status" value="3"/>
</dbReference>
<evidence type="ECO:0000259" key="16">
    <source>
        <dbReference type="Pfam" id="PF12777"/>
    </source>
</evidence>
<feature type="region of interest" description="Disordered" evidence="12">
    <location>
        <begin position="1247"/>
        <end position="1277"/>
    </location>
</feature>
<evidence type="ECO:0000259" key="17">
    <source>
        <dbReference type="Pfam" id="PF12780"/>
    </source>
</evidence>
<evidence type="ECO:0000256" key="1">
    <source>
        <dbReference type="ARBA" id="ARBA00004245"/>
    </source>
</evidence>
<keyword evidence="23" id="KW-1185">Reference proteome</keyword>
<feature type="domain" description="Dynein heavy chain AAA 5 extension" evidence="19">
    <location>
        <begin position="2512"/>
        <end position="2604"/>
    </location>
</feature>
<accession>A0ABN8SAI4</accession>
<dbReference type="Gene3D" id="1.20.920.20">
    <property type="match status" value="1"/>
</dbReference>
<evidence type="ECO:0000256" key="4">
    <source>
        <dbReference type="ARBA" id="ARBA00022701"/>
    </source>
</evidence>
<evidence type="ECO:0000313" key="22">
    <source>
        <dbReference type="EMBL" id="CAH3186814.1"/>
    </source>
</evidence>
<dbReference type="Pfam" id="PF12781">
    <property type="entry name" value="AAA_9"/>
    <property type="match status" value="2"/>
</dbReference>
<feature type="region of interest" description="Disordered" evidence="12">
    <location>
        <begin position="4046"/>
        <end position="4074"/>
    </location>
</feature>
<dbReference type="InterPro" id="IPR024317">
    <property type="entry name" value="Dynein_heavy_chain_D4_dom"/>
</dbReference>
<dbReference type="Pfam" id="PF12775">
    <property type="entry name" value="AAA_7"/>
    <property type="match status" value="1"/>
</dbReference>
<feature type="domain" description="Dynein heavy chain C-terminal" evidence="21">
    <location>
        <begin position="4921"/>
        <end position="5190"/>
    </location>
</feature>
<dbReference type="Gene3D" id="1.10.8.1220">
    <property type="match status" value="1"/>
</dbReference>
<evidence type="ECO:0000259" key="13">
    <source>
        <dbReference type="Pfam" id="PF03028"/>
    </source>
</evidence>
<dbReference type="Pfam" id="PF03028">
    <property type="entry name" value="Dynein_heavy"/>
    <property type="match status" value="1"/>
</dbReference>
<evidence type="ECO:0000259" key="19">
    <source>
        <dbReference type="Pfam" id="PF17852"/>
    </source>
</evidence>
<evidence type="ECO:0000259" key="14">
    <source>
        <dbReference type="Pfam" id="PF08393"/>
    </source>
</evidence>
<dbReference type="InterPro" id="IPR026983">
    <property type="entry name" value="DHC"/>
</dbReference>
<evidence type="ECO:0000256" key="11">
    <source>
        <dbReference type="SAM" id="Coils"/>
    </source>
</evidence>
<dbReference type="InterPro" id="IPR043160">
    <property type="entry name" value="Dynein_C_barrel"/>
</dbReference>
<dbReference type="InterPro" id="IPR035706">
    <property type="entry name" value="AAA_9"/>
</dbReference>
<dbReference type="PANTHER" id="PTHR45703:SF36">
    <property type="entry name" value="DYNEIN HEAVY CHAIN, CYTOPLASMIC"/>
    <property type="match status" value="1"/>
</dbReference>
<dbReference type="InterPro" id="IPR035699">
    <property type="entry name" value="AAA_6"/>
</dbReference>
<feature type="domain" description="Dynein heavy chain coiled coil stalk" evidence="16">
    <location>
        <begin position="3570"/>
        <end position="3846"/>
    </location>
</feature>
<dbReference type="Pfam" id="PF18199">
    <property type="entry name" value="Dynein_C"/>
    <property type="match status" value="1"/>
</dbReference>
<comment type="caution">
    <text evidence="22">The sequence shown here is derived from an EMBL/GenBank/DDBJ whole genome shotgun (WGS) entry which is preliminary data.</text>
</comment>
<evidence type="ECO:0000256" key="3">
    <source>
        <dbReference type="ARBA" id="ARBA00022490"/>
    </source>
</evidence>
<keyword evidence="3" id="KW-0963">Cytoplasm</keyword>
<feature type="compositionally biased region" description="Basic residues" evidence="12">
    <location>
        <begin position="1254"/>
        <end position="1265"/>
    </location>
</feature>
<feature type="domain" description="Dynein heavy chain AAA lid" evidence="20">
    <location>
        <begin position="4766"/>
        <end position="4848"/>
    </location>
</feature>
<comment type="subcellular location">
    <subcellularLocation>
        <location evidence="1">Cytoplasm</location>
        <location evidence="1">Cytoskeleton</location>
    </subcellularLocation>
</comment>
<dbReference type="InterPro" id="IPR042228">
    <property type="entry name" value="Dynein_linker_3"/>
</dbReference>
<keyword evidence="10" id="KW-0206">Cytoskeleton</keyword>
<feature type="domain" description="Dynein heavy chain ATP-binding dynein motor region" evidence="18">
    <location>
        <begin position="3927"/>
        <end position="3978"/>
    </location>
</feature>
<dbReference type="Gene3D" id="1.10.8.720">
    <property type="entry name" value="Region D6 of dynein motor"/>
    <property type="match status" value="1"/>
</dbReference>
<organism evidence="22 23">
    <name type="scientific">Porites lobata</name>
    <dbReference type="NCBI Taxonomy" id="104759"/>
    <lineage>
        <taxon>Eukaryota</taxon>
        <taxon>Metazoa</taxon>
        <taxon>Cnidaria</taxon>
        <taxon>Anthozoa</taxon>
        <taxon>Hexacorallia</taxon>
        <taxon>Scleractinia</taxon>
        <taxon>Fungiina</taxon>
        <taxon>Poritidae</taxon>
        <taxon>Porites</taxon>
    </lineage>
</organism>
<comment type="similarity">
    <text evidence="2">Belongs to the dynein heavy chain family.</text>
</comment>
<dbReference type="Pfam" id="PF18198">
    <property type="entry name" value="AAA_lid_11"/>
    <property type="match status" value="1"/>
</dbReference>
<keyword evidence="7" id="KW-0243">Dynein</keyword>
<sequence>MSNQAAEIEMALSQPKLPAIADSRNLVSQPLSTAHEDLNNGINRERSFELRSKSSGELENEDVKLLFQLVSRRFVNALQENTKQSWRDLCQVLDIVKPYAHFLTGSPQIVHYVERAFQKIQDSQDEGESTFLLEKLCAVFPAEFSLVQDGARPKNVQFPAGSSEESLFTPRGQHAPLSKGVRIPRGEPLFPGGTTYTFDKTDGDMTSYGPKPLCLEDLKRSLPSVVREIAFREATLRGSLGTTVLALDTDLPQTRLPTPPLTPRRSPSVPIIKTPISEAGCISQLSESKKSNLPKTGREVVECYVKGRFLGEVKFAFLNIAPSVRYDPYNLVVVPENKVKPEHYVISSHCVLHVNPFGPSESQSLAEWYREACLFKAISSIGFFKNYLLTKMFRKWKDIKKLSHFLKVESAVERSLISNVPSFGSALLRISSLLQDLEKITFLPFQVNFSYSLEEFEDTVFRTCNKGYQYMEKFFNYCQMIVDKTQESCFEYLEYCEGQVKNHRHNYHESLAVGKRKRATRQQNLKLARDEVRRLGTFVSLVDHIIVSNLLTLTQGNISRFVNETMPGPRPERDGLFSAEIVFGDDHKLMLSPSVKQFARAVNFAVRSVVSASCNLSHAMELGQRAQAFQEKAEKNGAEEGSSEDDSAKLNGSVAVESVYTKEKKVDGHIENLIYGKDSKIVLTGQQPVSHATTTIMTHFVEEPDTSHSDSSITRTDGEINEDLDGLNSDLLSARDMKEVSAQELCLHQDHSGGLLVEGQRFQDFAIDRSPLTKEKMMHIMYKNQQIKQGLMYQTHLLAEASKEVELFCDDHTWIAEIHEFVTSWGDGQVENWRGQLAIKIEQQLNKIKAWKEKVLSMTKSFCTENGIFFVDCHDVQQKLLPQLNSIYKKMVQMVALDVIRLSDEMVKDVNELSQLLADPKTDIKGFADFMQKLSIVKEHVPRLKEKVEYIKNLYEVIRSCYRQLTPEEEVSEEKVWATWEGFLFSLQEASDFVEMHKPQVSEKLLETISALEQSAEEIGKTATSGRFLDPNENPKSIVQSLRELRDKFIDICNKLSDLSKCQAVILGEGYNLKHVTDILEAIDKRQELWRYCDASSHAIREWLQTVFKKMNVKKAMDKLTEWNNAGEKLKQHVPNNDEVLHSWQTQLEEFSQDLPLLLQLSSDALKSRHWRALFIGMGQDYDPTWDFTVADLLSFHLGRYKDLISAICAGAAAEYALELQLNQLARGWEEKDFKLAKHIPLMRPRMEGDQRKSAKGKRKTKKTGHGTEKKNVKVKPKTPSSVPDVFILIGVGDLKCVIEDNMVTLHMMLTSPHVVDLKPMVETWITNLQEIENIIDIWADCQKKWLYLSNVFAEPEIRKSLEESNRRFLEVDEKYREYVQVILKDPKVMSVLPLKKRGQKGWRELQGDVLRGLLLELIRKEEELIRLVEKYIEKTRVEFPRLFFLSDNDLLGLLAWSRNPKDLLPFVRKCFPGINNLQFTLPRDGNLKLASSLDTALNAHLLQVTALEGMLEEVLPLISVIPASPRPQGWLATLEERMRNALVKSLAECVLRRLSGKENPSDLLELMTTEGTYSAYQDHTLLKFPNQCILTTEAIMWSKDMSEALQNGSLRGLSDLKKSLAGFMVDLSGAIRKNMECNNTSLISNRLELLLAALAAMTIHQRDTVTDFMKQGITDVNSFEWASQLQHQIEIKPVLSSSYQGENNDSSCTSKTIPINRLYEVGRCSVRQLGTSFVYGYEYLGPTPRLVVTPLTQRCFLTLTMALRSHQCGVPVGPDGIGKTETIKDLSKAFARHLVMFNCSEQLTNSMLVRFLYGMVRSGSWACFENVDCLGPGILSCLGQHLSTIRTSLKCLEELVTTQYTARGFHKPGTQEADNVKRRSSITTLHSLPNEPFIPGSKPDSLLGNHLDKGRRHHVVLEGGDLQEADYYSDATRVSSLEEQSKLQETFQDRVEIEHKKELRCKEFKMPLLGNIVFEGQLMPASEMYGCFMTMSKSYSLTADLPENFRAQLRPVSMVFPDCRPVVEVWLVGCGFTEAKPLSTKMDTFFKLINQQVSCQPQYSFGLRSMKMVTLLAGKQLQRDVAKKRPNTMGSVREESLSNLNGDTALERKTKSPFLETLERRQSEENAVVHSLFTYFGNKLLLEDKELFSRGVDEVFAHSVLMSVSTEGDPLLVEQVKEHLQANGLQVRQEVISKILQLYTSLQTSRSVILLGCPGSGKSTIYSTLASTLNTLNGKATQAVVKTRRQTVAGRKISNALKQAKAPVEEIKDVLWPRVDLSVVFPKSLTCEELFGRQLPDNNVWVDGVVSKWLRDSTLTHDTMAELLTSQFSDKQRIARMMGSLSHVKKWLVLDGPMDDTWLENMGTLLDSTRALNLASGETISQPETVTLLFEVTELGHVSPALVTRCGLIHCPETTVGWKSIFRSWMKGAHAKWDITNRGLGIISSLMDHTVDSTLKFLSNNCQSVLIEGYGAVRKPSKTAAGIYEVQTLLRYLSAIFDRHILRQDDDSTIHMMQRQRQSVSSTSSRQSSGIPASDTGKVTSSFAFAFVWAFGGHLHERYAPKFDEHARQLLSSGPYPVFVPPDGSVYDYSLDFIKGALAKWDERPGAQFKTLPSSYTVVSELDRYFYLMDLMVSSSQPVLLVGSTGSGKTSLMQNLIYPRHNFTRICLSPGLTSKLLQEAIEHKLQLIQRKEMNQMALQKSLAANAPTSKNLPGVKSRTQLLFLDDLNSADVDEFGIQPPLELLRQILSQGTLYNKQRHHSCRVQHLKVMAACVPPGAAASCGGVASYPVSHRLSRLMTVLSFFSLSSESLRSIYSAVFLAWLEEFPAYSLTHHEQLAKALSSATIKMYSVIQQELRPTPLHPQFLFTQHELSRVVQGMISLYSKTRGRPRPRARRRTEGGGEVEQESKGAAVPAANSDHSFRNKENGQRGGYVGKGRSWPSLISGPRETALSANTPAVLSPMIRSLLRLWCHESTRTYSDRLLTEQQRHLFSSLLHETVEEFFCRDNSEVNSEMFSVEQAEIQQEMAPGANIPPPTASCDQLNSAGQDDNDESMALLDEEHRESGNESDVAPSLNEEEEESGDGITEVAQDGVISPEIEKQVINQDDPAVLIVSEEQGLSREGTEVENNQVIQPTRVKVKFDDTSGASYGKSYSGPLISSEQLAFSGEDLTDVMFCKHYNASVTGRESSASEVASKNYLECAESILEQGIKRWLSSYNEQVAHSSGAKIVNLVTFREALQHAARLSRALAMPGGHALLLSSLGYGRRTLTRVTAHAARYKLIEVQRSQFQSQEDLRQQIKMASFIAGLQGKQVVLFVPEGVNDESMQDICSLMAEGTCPGLYTSNELFIISNQLLPGGTRGARRVENQDIAQERYFRRVKSNLHVVVCLTYTPLSLSTAPEGNQLYRFPVLVTRSCCVDIYRAWPHKALVSVAEKLLEEGEDVLSLVPLKRRERHSQSAAVCSIMAHVHLSSRTLVEKIYGVRALKFYSPDTYLDFVDLFRNICKRLCVKEKEEVTYLEKAIKRIDEATNSLNKMQRELDQLAPVFEASKTDVQLRQEAVEACQKEYAAAKETCKKQEQDIEFMQGPIEILKREAQAEFEKVNPLFDAAWRAIDSLNIYDVEEIRTYRTPPELVTLVVDAICLLFKKEQTWEEGKLLLNRSNFFKDLEFYDMKSMPDSIFRGLKLFYNNPKFRPEIVQEGSMAAKSLCMWVRAVYEFCLVYRALDPKRQQLARAEQELEKAKSILGEMRVKCNAIKQELESNIQLYKDSVKHSRTVEKQIQSIEAVKAKGAALVDSLFTYSDLWHSRRSSAQQRLLTAPGDALVTAAAVCYLGPLAPAAREHLFSDWLQVCDGTSRDTKERLLSLSSMVLHDARNKASVDDNCTGRESRPTTQSTLASTLATGTLPLRKDVSLQTILSSPNEVDEWRRNDLPTDEHALQNVLILRSCGDDRSRAWPLLIDPHNQAELWIRALHEDDALGNQSRPGTRLSDRSSTRQSRRSSIESESAALDYTHLEQSGADEYEADAQFSDNEVDQFLQSLKEEGDQDFVSQESETVVTSRTERTTGSGVTSGLTMTSERLLADKLAETMGIQMENSPQPVPSGPTPVLNLSGGDILIVPVDDPELIEKLRAAVRRGLVTLVTHVERRRWSKSLELLLMRQTFTNTDGVLQIIIGKTAVEYNPSFRLYLSSSQPLFMTGEGLYPLPFSKVCTISMAVSREGICDMLLVDTLHLERPEFEGQLRSVERDVGLHKQQIFHAKEFILERVLNLGGPLLKDSAMLESVMQSKEDICMAEEGCHEAEKMKRELLAKQDDFLSVAQHGALLFVVLSELHKLHPYYRYPLESFLKLFHVTIAERNRGKKSSGSPAARAAELITALSRKVFDRTSWSLFQTDNHLFPFLLAVEKMMNKGIVTREEWQIFTRMSIEAQVDSSARNIDSSAANTDQYRYDNIQKPPWVSDQAWDCIDELEVLPVFSGLKQSVAKYSEQWREYFNLPPVLLGITPGGYAHLTVFQKALLWKTVQPNQLFHVCQDIVLYQMGAAMTQSVGYDLQLVYRVTSRSRPVLFLLPSQRILSQGESNVFKDPVTDVINLARSHNKIESLVKVTFGETNDMDRALAAVTQGMITGCWVILENCHLAAKWTEEFLHQLQTIVNMPEIITENETERQFTGSSCEEKSEITTEAETMLVHPDFRLWLTTRPDVGLPLPAVVIHSGIKLACEAQENLRDSVRTNCEVALGSMNKCIPIWGPAAENSVFKSELNPYAIFKLAYLHVSLLQRRKYGEGAFSCPYQWLQADLLAGLQALRHTSRACNSSLSPAAVEVMLGHVTYGGHVTNGLDLNAVKSMARWDATVQSRPDQTKDVLEYKYLDIYIDSLPDTISCHELGLTEASSSTYQGKLSSAVVDCLALCTGLQPPLLSMDNEVKLIAKKTVNQISTIIESVKLHDLAHEAPTSVTSFIQRELAFFKTLLEEAMQSLELLIKACCGLIAFTPGLFKLALSLGHCWTPLKWLNKPGTDVSLAAWMMNISKQVKTLGEYLLSSPVHPQSFCLGAFAHPQAFLACVLMDHARSAMKSVYALEFSVELLQPDTLPTSPPSRGVYLSNLKLNGASWDTVCNCISELLASNGSCDLPIIWLKPVEVIRSRAPSAKMERQGNDIPLFDCPLLTGQDWGTDFSTLVTSLPLPSVVPGEILKQRRVKQFTTEVTFLTLLLKQILEKLYY</sequence>
<evidence type="ECO:0000256" key="5">
    <source>
        <dbReference type="ARBA" id="ARBA00022741"/>
    </source>
</evidence>
<dbReference type="Gene3D" id="1.20.920.30">
    <property type="match status" value="1"/>
</dbReference>
<feature type="domain" description="Dynein heavy chain region D6 P-loop" evidence="13">
    <location>
        <begin position="4584"/>
        <end position="4718"/>
    </location>
</feature>
<dbReference type="Gene3D" id="1.10.8.710">
    <property type="match status" value="1"/>
</dbReference>
<keyword evidence="6" id="KW-0067">ATP-binding</keyword>
<dbReference type="InterPro" id="IPR041228">
    <property type="entry name" value="Dynein_C"/>
</dbReference>
<dbReference type="Pfam" id="PF12777">
    <property type="entry name" value="MT"/>
    <property type="match status" value="1"/>
</dbReference>
<feature type="region of interest" description="Disordered" evidence="12">
    <location>
        <begin position="628"/>
        <end position="650"/>
    </location>
</feature>
<dbReference type="Proteomes" id="UP001159405">
    <property type="component" value="Unassembled WGS sequence"/>
</dbReference>
<feature type="coiled-coil region" evidence="11">
    <location>
        <begin position="3726"/>
        <end position="3753"/>
    </location>
</feature>
<feature type="domain" description="Dynein heavy chain hydrolytic ATP-binding dynein motor region" evidence="15">
    <location>
        <begin position="2121"/>
        <end position="2220"/>
    </location>
</feature>
<feature type="compositionally biased region" description="Low complexity" evidence="12">
    <location>
        <begin position="4054"/>
        <end position="4074"/>
    </location>
</feature>
<feature type="compositionally biased region" description="Polar residues" evidence="12">
    <location>
        <begin position="3040"/>
        <end position="3049"/>
    </location>
</feature>
<evidence type="ECO:0000256" key="7">
    <source>
        <dbReference type="ARBA" id="ARBA00023017"/>
    </source>
</evidence>
<dbReference type="EMBL" id="CALNXK010000503">
    <property type="protein sequence ID" value="CAH3186814.1"/>
    <property type="molecule type" value="Genomic_DNA"/>
</dbReference>
<feature type="coiled-coil region" evidence="11">
    <location>
        <begin position="3520"/>
        <end position="3582"/>
    </location>
</feature>
<keyword evidence="9" id="KW-0505">Motor protein</keyword>
<feature type="domain" description="Dynein heavy chain hydrolytic ATP-binding dynein motor region" evidence="15">
    <location>
        <begin position="1736"/>
        <end position="1851"/>
    </location>
</feature>
<evidence type="ECO:0000313" key="23">
    <source>
        <dbReference type="Proteomes" id="UP001159405"/>
    </source>
</evidence>
<dbReference type="InterPro" id="IPR041658">
    <property type="entry name" value="AAA_lid_11"/>
</dbReference>
<dbReference type="Gene3D" id="3.10.490.20">
    <property type="match status" value="1"/>
</dbReference>
<feature type="domain" description="Dynein heavy chain linker" evidence="14">
    <location>
        <begin position="1078"/>
        <end position="1550"/>
    </location>
</feature>
<evidence type="ECO:0000256" key="6">
    <source>
        <dbReference type="ARBA" id="ARBA00022840"/>
    </source>
</evidence>
<protein>
    <recommendedName>
        <fullName evidence="24">Dynein heavy chain</fullName>
    </recommendedName>
</protein>
<evidence type="ECO:0000259" key="18">
    <source>
        <dbReference type="Pfam" id="PF12781"/>
    </source>
</evidence>
<feature type="region of interest" description="Disordered" evidence="12">
    <location>
        <begin position="2887"/>
        <end position="2935"/>
    </location>
</feature>
<feature type="compositionally biased region" description="Low complexity" evidence="12">
    <location>
        <begin position="2516"/>
        <end position="2530"/>
    </location>
</feature>
<keyword evidence="4" id="KW-0493">Microtubule</keyword>
<feature type="region of interest" description="Disordered" evidence="12">
    <location>
        <begin position="159"/>
        <end position="186"/>
    </location>
</feature>
<evidence type="ECO:0000256" key="10">
    <source>
        <dbReference type="ARBA" id="ARBA00023212"/>
    </source>
</evidence>
<keyword evidence="5" id="KW-0547">Nucleotide-binding</keyword>
<evidence type="ECO:0000256" key="12">
    <source>
        <dbReference type="SAM" id="MobiDB-lite"/>
    </source>
</evidence>
<feature type="region of interest" description="Disordered" evidence="12">
    <location>
        <begin position="3980"/>
        <end position="4012"/>
    </location>
</feature>
<evidence type="ECO:0000259" key="20">
    <source>
        <dbReference type="Pfam" id="PF18198"/>
    </source>
</evidence>
<dbReference type="Gene3D" id="1.20.1270.280">
    <property type="match status" value="1"/>
</dbReference>
<dbReference type="InterPro" id="IPR013602">
    <property type="entry name" value="Dynein_heavy_linker"/>
</dbReference>
<dbReference type="InterPro" id="IPR043157">
    <property type="entry name" value="Dynein_AAA1S"/>
</dbReference>
<gene>
    <name evidence="22" type="ORF">PLOB_00036139</name>
</gene>
<feature type="region of interest" description="Disordered" evidence="12">
    <location>
        <begin position="2085"/>
        <end position="2104"/>
    </location>
</feature>
<feature type="region of interest" description="Disordered" evidence="12">
    <location>
        <begin position="3030"/>
        <end position="3086"/>
    </location>
</feature>
<dbReference type="Gene3D" id="1.20.140.100">
    <property type="entry name" value="Dynein heavy chain, N-terminal domain 2"/>
    <property type="match status" value="1"/>
</dbReference>
<feature type="compositionally biased region" description="Basic residues" evidence="12">
    <location>
        <begin position="2887"/>
        <end position="2897"/>
    </location>
</feature>
<name>A0ABN8SAI4_9CNID</name>
<proteinExistence type="inferred from homology"/>
<feature type="domain" description="Dynein heavy chain ATP-binding dynein motor region" evidence="18">
    <location>
        <begin position="4117"/>
        <end position="4290"/>
    </location>
</feature>
<evidence type="ECO:0000256" key="9">
    <source>
        <dbReference type="ARBA" id="ARBA00023175"/>
    </source>
</evidence>
<evidence type="ECO:0000256" key="8">
    <source>
        <dbReference type="ARBA" id="ARBA00023054"/>
    </source>
</evidence>
<reference evidence="22 23" key="1">
    <citation type="submission" date="2022-05" db="EMBL/GenBank/DDBJ databases">
        <authorList>
            <consortium name="Genoscope - CEA"/>
            <person name="William W."/>
        </authorList>
    </citation>
    <scope>NUCLEOTIDE SEQUENCE [LARGE SCALE GENOMIC DNA]</scope>
</reference>